<comment type="caution">
    <text evidence="1">The sequence shown here is derived from an EMBL/GenBank/DDBJ whole genome shotgun (WGS) entry which is preliminary data.</text>
</comment>
<gene>
    <name evidence="1" type="ORF">V5O48_005156</name>
</gene>
<keyword evidence="2" id="KW-1185">Reference proteome</keyword>
<dbReference type="EMBL" id="JBAHYK010000195">
    <property type="protein sequence ID" value="KAL0576831.1"/>
    <property type="molecule type" value="Genomic_DNA"/>
</dbReference>
<protein>
    <submittedName>
        <fullName evidence="1">Uncharacterized protein</fullName>
    </submittedName>
</protein>
<organism evidence="1 2">
    <name type="scientific">Marasmius crinis-equi</name>
    <dbReference type="NCBI Taxonomy" id="585013"/>
    <lineage>
        <taxon>Eukaryota</taxon>
        <taxon>Fungi</taxon>
        <taxon>Dikarya</taxon>
        <taxon>Basidiomycota</taxon>
        <taxon>Agaricomycotina</taxon>
        <taxon>Agaricomycetes</taxon>
        <taxon>Agaricomycetidae</taxon>
        <taxon>Agaricales</taxon>
        <taxon>Marasmiineae</taxon>
        <taxon>Marasmiaceae</taxon>
        <taxon>Marasmius</taxon>
    </lineage>
</organism>
<accession>A0ABR3FN30</accession>
<reference evidence="1 2" key="1">
    <citation type="submission" date="2024-02" db="EMBL/GenBank/DDBJ databases">
        <title>A draft genome for the cacao thread blight pathogen Marasmius crinis-equi.</title>
        <authorList>
            <person name="Cohen S.P."/>
            <person name="Baruah I.K."/>
            <person name="Amoako-Attah I."/>
            <person name="Bukari Y."/>
            <person name="Meinhardt L.W."/>
            <person name="Bailey B.A."/>
        </authorList>
    </citation>
    <scope>NUCLEOTIDE SEQUENCE [LARGE SCALE GENOMIC DNA]</scope>
    <source>
        <strain evidence="1 2">GH-76</strain>
    </source>
</reference>
<evidence type="ECO:0000313" key="1">
    <source>
        <dbReference type="EMBL" id="KAL0576831.1"/>
    </source>
</evidence>
<evidence type="ECO:0000313" key="2">
    <source>
        <dbReference type="Proteomes" id="UP001465976"/>
    </source>
</evidence>
<proteinExistence type="predicted"/>
<name>A0ABR3FN30_9AGAR</name>
<sequence>MPLYHQIRPPPLLSSPSKATRGVIVSLGATRVPSVISLDLHRSLAEHILVDGPNRDPNATALTIGYHSELPGPLSLSIVVVVSTIDFPGVRRRIHSPPLSSLSPIIEEGAIITTDLHIWKILPPSTSTFLVTHLALHWSVVVALNGGQRHSQKWAS</sequence>
<dbReference type="Proteomes" id="UP001465976">
    <property type="component" value="Unassembled WGS sequence"/>
</dbReference>